<name>A0A6M3LNZ5_9ZZZZ</name>
<evidence type="ECO:0000256" key="1">
    <source>
        <dbReference type="SAM" id="Phobius"/>
    </source>
</evidence>
<sequence length="44" mass="5095">MEDTTWTIIKTAIQLLWKLSKGFTITLGLMGLSWIGFVLWIVLR</sequence>
<feature type="transmembrane region" description="Helical" evidence="1">
    <location>
        <begin position="23"/>
        <end position="43"/>
    </location>
</feature>
<proteinExistence type="predicted"/>
<dbReference type="EMBL" id="MT143461">
    <property type="protein sequence ID" value="QJA97087.1"/>
    <property type="molecule type" value="Genomic_DNA"/>
</dbReference>
<reference evidence="2" key="1">
    <citation type="submission" date="2020-03" db="EMBL/GenBank/DDBJ databases">
        <title>The deep terrestrial virosphere.</title>
        <authorList>
            <person name="Holmfeldt K."/>
            <person name="Nilsson E."/>
            <person name="Simone D."/>
            <person name="Lopez-Fernandez M."/>
            <person name="Wu X."/>
            <person name="de Brujin I."/>
            <person name="Lundin D."/>
            <person name="Andersson A."/>
            <person name="Bertilsson S."/>
            <person name="Dopson M."/>
        </authorList>
    </citation>
    <scope>NUCLEOTIDE SEQUENCE</scope>
    <source>
        <strain evidence="2">MM415B06712</strain>
    </source>
</reference>
<evidence type="ECO:0000313" key="2">
    <source>
        <dbReference type="EMBL" id="QJA97087.1"/>
    </source>
</evidence>
<gene>
    <name evidence="2" type="ORF">MM415B06712_0004</name>
</gene>
<dbReference type="AlphaFoldDB" id="A0A6M3LNZ5"/>
<protein>
    <submittedName>
        <fullName evidence="2">Uncharacterized protein</fullName>
    </submittedName>
</protein>
<keyword evidence="1" id="KW-0812">Transmembrane</keyword>
<keyword evidence="1" id="KW-0472">Membrane</keyword>
<organism evidence="2">
    <name type="scientific">viral metagenome</name>
    <dbReference type="NCBI Taxonomy" id="1070528"/>
    <lineage>
        <taxon>unclassified sequences</taxon>
        <taxon>metagenomes</taxon>
        <taxon>organismal metagenomes</taxon>
    </lineage>
</organism>
<keyword evidence="1" id="KW-1133">Transmembrane helix</keyword>
<accession>A0A6M3LNZ5</accession>